<organism evidence="1">
    <name type="scientific">mine drainage metagenome</name>
    <dbReference type="NCBI Taxonomy" id="410659"/>
    <lineage>
        <taxon>unclassified sequences</taxon>
        <taxon>metagenomes</taxon>
        <taxon>ecological metagenomes</taxon>
    </lineage>
</organism>
<comment type="caution">
    <text evidence="1">The sequence shown here is derived from an EMBL/GenBank/DDBJ whole genome shotgun (WGS) entry which is preliminary data.</text>
</comment>
<protein>
    <recommendedName>
        <fullName evidence="2">Squalene cyclase C-terminal domain-containing protein</fullName>
    </recommendedName>
</protein>
<reference evidence="1" key="1">
    <citation type="submission" date="2013-08" db="EMBL/GenBank/DDBJ databases">
        <authorList>
            <person name="Mendez C."/>
            <person name="Richter M."/>
            <person name="Ferrer M."/>
            <person name="Sanchez J."/>
        </authorList>
    </citation>
    <scope>NUCLEOTIDE SEQUENCE</scope>
</reference>
<name>T1BH71_9ZZZZ</name>
<dbReference type="AlphaFoldDB" id="T1BH71"/>
<sequence>EEMCAVGNTARMLSQFGYREDPRVGRLYRWILEDQREDGGWNCGPGLPGSLDAWEPLSALAVVAKPKRSAAMDRAVERGAEFYLSRRLFREGSHYGPWFRCHYPRHYFYDLLVGLDILSQLGFGGDRRLRPALKWLTDKRRSDGTWVIDRLHPDVSPPSAFHAPLRRKEPFFLEPPRKPSKMITLTALRILKRVEDAT</sequence>
<proteinExistence type="predicted"/>
<gene>
    <name evidence="1" type="ORF">B1B_03819</name>
</gene>
<evidence type="ECO:0008006" key="2">
    <source>
        <dbReference type="Google" id="ProtNLM"/>
    </source>
</evidence>
<evidence type="ECO:0000313" key="1">
    <source>
        <dbReference type="EMBL" id="EQD72336.1"/>
    </source>
</evidence>
<dbReference type="SUPFAM" id="SSF81853">
    <property type="entry name" value="Family 10 polysaccharide lyase"/>
    <property type="match status" value="1"/>
</dbReference>
<dbReference type="EMBL" id="AUZY01002368">
    <property type="protein sequence ID" value="EQD72336.1"/>
    <property type="molecule type" value="Genomic_DNA"/>
</dbReference>
<dbReference type="Gene3D" id="1.50.10.20">
    <property type="match status" value="1"/>
</dbReference>
<reference evidence="1" key="2">
    <citation type="journal article" date="2014" name="ISME J.">
        <title>Microbial stratification in low pH oxic and suboxic macroscopic growths along an acid mine drainage.</title>
        <authorList>
            <person name="Mendez-Garcia C."/>
            <person name="Mesa V."/>
            <person name="Sprenger R.R."/>
            <person name="Richter M."/>
            <person name="Diez M.S."/>
            <person name="Solano J."/>
            <person name="Bargiela R."/>
            <person name="Golyshina O.V."/>
            <person name="Manteca A."/>
            <person name="Ramos J.L."/>
            <person name="Gallego J.R."/>
            <person name="Llorente I."/>
            <person name="Martins Dos Santos V.A."/>
            <person name="Jensen O.N."/>
            <person name="Pelaez A.I."/>
            <person name="Sanchez J."/>
            <person name="Ferrer M."/>
        </authorList>
    </citation>
    <scope>NUCLEOTIDE SEQUENCE</scope>
</reference>
<feature type="non-terminal residue" evidence="1">
    <location>
        <position position="1"/>
    </location>
</feature>
<accession>T1BH71</accession>